<evidence type="ECO:0000256" key="2">
    <source>
        <dbReference type="ARBA" id="ARBA00022527"/>
    </source>
</evidence>
<dbReference type="InterPro" id="IPR000719">
    <property type="entry name" value="Prot_kinase_dom"/>
</dbReference>
<dbReference type="Pfam" id="PF12796">
    <property type="entry name" value="Ank_2"/>
    <property type="match status" value="1"/>
</dbReference>
<comment type="similarity">
    <text evidence="1">Belongs to the protein kinase superfamily. TKL Ser/Thr protein kinase family.</text>
</comment>
<feature type="region of interest" description="Disordered" evidence="9">
    <location>
        <begin position="24"/>
        <end position="70"/>
    </location>
</feature>
<dbReference type="InterPro" id="IPR008271">
    <property type="entry name" value="Ser/Thr_kinase_AS"/>
</dbReference>
<dbReference type="CDD" id="cd13999">
    <property type="entry name" value="STKc_MAP3K-like"/>
    <property type="match status" value="1"/>
</dbReference>
<feature type="binding site" evidence="8">
    <location>
        <position position="253"/>
    </location>
    <ligand>
        <name>ATP</name>
        <dbReference type="ChEBI" id="CHEBI:30616"/>
    </ligand>
</feature>
<keyword evidence="12" id="KW-1185">Reference proteome</keyword>
<dbReference type="InterPro" id="IPR001245">
    <property type="entry name" value="Ser-Thr/Tyr_kinase_cat_dom"/>
</dbReference>
<name>A0AAW1PPX5_9CHLO</name>
<feature type="domain" description="Protein kinase" evidence="10">
    <location>
        <begin position="226"/>
        <end position="507"/>
    </location>
</feature>
<evidence type="ECO:0000256" key="1">
    <source>
        <dbReference type="ARBA" id="ARBA00005843"/>
    </source>
</evidence>
<dbReference type="PANTHER" id="PTHR44329">
    <property type="entry name" value="SERINE/THREONINE-PROTEIN KINASE TNNI3K-RELATED"/>
    <property type="match status" value="1"/>
</dbReference>
<protein>
    <recommendedName>
        <fullName evidence="10">Protein kinase domain-containing protein</fullName>
    </recommendedName>
</protein>
<dbReference type="PROSITE" id="PS50088">
    <property type="entry name" value="ANK_REPEAT"/>
    <property type="match status" value="1"/>
</dbReference>
<dbReference type="Pfam" id="PF07714">
    <property type="entry name" value="PK_Tyr_Ser-Thr"/>
    <property type="match status" value="1"/>
</dbReference>
<dbReference type="Gene3D" id="1.25.40.20">
    <property type="entry name" value="Ankyrin repeat-containing domain"/>
    <property type="match status" value="1"/>
</dbReference>
<dbReference type="InterPro" id="IPR002110">
    <property type="entry name" value="Ankyrin_rpt"/>
</dbReference>
<reference evidence="11 12" key="1">
    <citation type="journal article" date="2024" name="Nat. Commun.">
        <title>Phylogenomics reveals the evolutionary origins of lichenization in chlorophyte algae.</title>
        <authorList>
            <person name="Puginier C."/>
            <person name="Libourel C."/>
            <person name="Otte J."/>
            <person name="Skaloud P."/>
            <person name="Haon M."/>
            <person name="Grisel S."/>
            <person name="Petersen M."/>
            <person name="Berrin J.G."/>
            <person name="Delaux P.M."/>
            <person name="Dal Grande F."/>
            <person name="Keller J."/>
        </authorList>
    </citation>
    <scope>NUCLEOTIDE SEQUENCE [LARGE SCALE GENOMIC DNA]</scope>
    <source>
        <strain evidence="11 12">SAG 2036</strain>
    </source>
</reference>
<evidence type="ECO:0000256" key="5">
    <source>
        <dbReference type="ARBA" id="ARBA00022777"/>
    </source>
</evidence>
<dbReference type="PROSITE" id="PS50011">
    <property type="entry name" value="PROTEIN_KINASE_DOM"/>
    <property type="match status" value="1"/>
</dbReference>
<keyword evidence="6 8" id="KW-0067">ATP-binding</keyword>
<dbReference type="FunFam" id="3.30.200.20:FF:000180">
    <property type="entry name" value="serine/threonine-protein kinase STY46-like"/>
    <property type="match status" value="1"/>
</dbReference>
<keyword evidence="4 8" id="KW-0547">Nucleotide-binding</keyword>
<dbReference type="GO" id="GO:0005524">
    <property type="term" value="F:ATP binding"/>
    <property type="evidence" value="ECO:0007669"/>
    <property type="project" value="UniProtKB-UniRule"/>
</dbReference>
<evidence type="ECO:0000256" key="8">
    <source>
        <dbReference type="PROSITE-ProRule" id="PRU10141"/>
    </source>
</evidence>
<feature type="repeat" description="ANK" evidence="7">
    <location>
        <begin position="127"/>
        <end position="159"/>
    </location>
</feature>
<dbReference type="PROSITE" id="PS00107">
    <property type="entry name" value="PROTEIN_KINASE_ATP"/>
    <property type="match status" value="1"/>
</dbReference>
<keyword evidence="3" id="KW-0808">Transferase</keyword>
<dbReference type="Gene3D" id="1.10.510.10">
    <property type="entry name" value="Transferase(Phosphotransferase) domain 1"/>
    <property type="match status" value="1"/>
</dbReference>
<keyword evidence="5" id="KW-0418">Kinase</keyword>
<dbReference type="PIRSF" id="PIRSF000654">
    <property type="entry name" value="Integrin-linked_kinase"/>
    <property type="match status" value="1"/>
</dbReference>
<proteinExistence type="inferred from homology"/>
<dbReference type="SUPFAM" id="SSF48403">
    <property type="entry name" value="Ankyrin repeat"/>
    <property type="match status" value="1"/>
</dbReference>
<dbReference type="PROSITE" id="PS00108">
    <property type="entry name" value="PROTEIN_KINASE_ST"/>
    <property type="match status" value="1"/>
</dbReference>
<dbReference type="PROSITE" id="PS50297">
    <property type="entry name" value="ANK_REP_REGION"/>
    <property type="match status" value="1"/>
</dbReference>
<dbReference type="Proteomes" id="UP001465755">
    <property type="component" value="Unassembled WGS sequence"/>
</dbReference>
<evidence type="ECO:0000256" key="7">
    <source>
        <dbReference type="PROSITE-ProRule" id="PRU00023"/>
    </source>
</evidence>
<sequence length="533" mass="59018">MPCASRFLSFNRAAARSRRDGCVPPVALRSANTGSLGNATDRDAGADSPSGSQSPSPLAVEPATQNGDGQDLSKYEQVRSLHGDTAAQRRAITELLFFCSVGDVRRCERLCKLWHLKLSDEFVQDYDKRTPLHLAASENSYAVAEWLVEHGARINAVDRFKRTPLEEAVNGTYKELTKFLLDKGGKVCREGRLCDLSESNLSGAINTLPNKGEDLDLDWEVDPARLQMMEKLGEGEFGVVHKAMWNGTLVAVKSLKQSSEIALADFRSEIETLRKVHHPNAVQFLGARSKAEPYLLITELMSGGSVADAFRRERAFGLRRSIEIALDAARGLAYMQAKKPSPIVHRDLKPANLMVAGSPYYTRDKLIYDIGTIKLADFGLSKSLPINKHVAFDLDDTYKLTGETGSYRYMAPEVFNHEPYNSLVDVYSFSMIMYQLFEQCAPFAGMDPVEAARLASKGKRPHLSKLASSDAVMKVLRELIERCWHQEPTKRPSFEEIVGILDGQGIVSTASRLAGPNLDDVWLFPSLQSAQEA</sequence>
<dbReference type="SMART" id="SM00220">
    <property type="entry name" value="S_TKc"/>
    <property type="match status" value="1"/>
</dbReference>
<dbReference type="InterPro" id="IPR051681">
    <property type="entry name" value="Ser/Thr_Kinases-Pseudokinases"/>
</dbReference>
<organism evidence="11 12">
    <name type="scientific">Symbiochloris irregularis</name>
    <dbReference type="NCBI Taxonomy" id="706552"/>
    <lineage>
        <taxon>Eukaryota</taxon>
        <taxon>Viridiplantae</taxon>
        <taxon>Chlorophyta</taxon>
        <taxon>core chlorophytes</taxon>
        <taxon>Trebouxiophyceae</taxon>
        <taxon>Trebouxiales</taxon>
        <taxon>Trebouxiaceae</taxon>
        <taxon>Symbiochloris</taxon>
    </lineage>
</organism>
<keyword evidence="7" id="KW-0040">ANK repeat</keyword>
<evidence type="ECO:0000256" key="6">
    <source>
        <dbReference type="ARBA" id="ARBA00022840"/>
    </source>
</evidence>
<evidence type="ECO:0000256" key="3">
    <source>
        <dbReference type="ARBA" id="ARBA00022679"/>
    </source>
</evidence>
<evidence type="ECO:0000256" key="9">
    <source>
        <dbReference type="SAM" id="MobiDB-lite"/>
    </source>
</evidence>
<evidence type="ECO:0000259" key="10">
    <source>
        <dbReference type="PROSITE" id="PS50011"/>
    </source>
</evidence>
<dbReference type="PANTHER" id="PTHR44329:SF140">
    <property type="entry name" value="INACTIVE PROTEIN TYROSINE KINASE PTKL"/>
    <property type="match status" value="1"/>
</dbReference>
<comment type="caution">
    <text evidence="11">The sequence shown here is derived from an EMBL/GenBank/DDBJ whole genome shotgun (WGS) entry which is preliminary data.</text>
</comment>
<evidence type="ECO:0000313" key="11">
    <source>
        <dbReference type="EMBL" id="KAK9810812.1"/>
    </source>
</evidence>
<evidence type="ECO:0000313" key="12">
    <source>
        <dbReference type="Proteomes" id="UP001465755"/>
    </source>
</evidence>
<gene>
    <name evidence="11" type="ORF">WJX73_009202</name>
</gene>
<dbReference type="AlphaFoldDB" id="A0AAW1PPX5"/>
<dbReference type="EMBL" id="JALJOQ010000014">
    <property type="protein sequence ID" value="KAK9810812.1"/>
    <property type="molecule type" value="Genomic_DNA"/>
</dbReference>
<dbReference type="InterPro" id="IPR017441">
    <property type="entry name" value="Protein_kinase_ATP_BS"/>
</dbReference>
<evidence type="ECO:0000256" key="4">
    <source>
        <dbReference type="ARBA" id="ARBA00022741"/>
    </source>
</evidence>
<dbReference type="GO" id="GO:0004674">
    <property type="term" value="F:protein serine/threonine kinase activity"/>
    <property type="evidence" value="ECO:0007669"/>
    <property type="project" value="UniProtKB-KW"/>
</dbReference>
<dbReference type="SUPFAM" id="SSF56112">
    <property type="entry name" value="Protein kinase-like (PK-like)"/>
    <property type="match status" value="1"/>
</dbReference>
<accession>A0AAW1PPX5</accession>
<dbReference type="SMART" id="SM00248">
    <property type="entry name" value="ANK"/>
    <property type="match status" value="2"/>
</dbReference>
<dbReference type="InterPro" id="IPR036770">
    <property type="entry name" value="Ankyrin_rpt-contain_sf"/>
</dbReference>
<keyword evidence="2" id="KW-0723">Serine/threonine-protein kinase</keyword>
<dbReference type="InterPro" id="IPR011009">
    <property type="entry name" value="Kinase-like_dom_sf"/>
</dbReference>